<evidence type="ECO:0000256" key="6">
    <source>
        <dbReference type="ARBA" id="ARBA00022485"/>
    </source>
</evidence>
<keyword evidence="5 14" id="KW-0813">Transport</keyword>
<dbReference type="Proteomes" id="UP000294813">
    <property type="component" value="Unassembled WGS sequence"/>
</dbReference>
<feature type="binding site" evidence="15">
    <location>
        <position position="597"/>
    </location>
    <ligand>
        <name>[4Fe-4S] cluster</name>
        <dbReference type="ChEBI" id="CHEBI:49883"/>
        <label>2</label>
    </ligand>
</feature>
<evidence type="ECO:0000256" key="5">
    <source>
        <dbReference type="ARBA" id="ARBA00022448"/>
    </source>
</evidence>
<keyword evidence="10 14" id="KW-0408">Iron</keyword>
<feature type="binding site" evidence="15">
    <location>
        <position position="632"/>
    </location>
    <ligand>
        <name>[4Fe-4S] cluster</name>
        <dbReference type="ChEBI" id="CHEBI:49883"/>
        <label>1</label>
    </ligand>
</feature>
<dbReference type="EC" id="1.2.7.8" evidence="3 14"/>
<dbReference type="Pfam" id="PF01855">
    <property type="entry name" value="POR_N"/>
    <property type="match status" value="1"/>
</dbReference>
<dbReference type="OrthoDB" id="9794954at2"/>
<comment type="function">
    <text evidence="1 14">Catalyzes the ferredoxin-dependent oxidative decarboxylation of arylpyruvates.</text>
</comment>
<dbReference type="PANTHER" id="PTHR43710">
    <property type="entry name" value="2-HYDROXYACYL-COA LYASE"/>
    <property type="match status" value="1"/>
</dbReference>
<dbReference type="NCBIfam" id="TIGR03336">
    <property type="entry name" value="IOR_alpha"/>
    <property type="match status" value="1"/>
</dbReference>
<dbReference type="InterPro" id="IPR011766">
    <property type="entry name" value="TPP_enzyme_TPP-bd"/>
</dbReference>
<feature type="domain" description="4Fe-4S ferredoxin-type" evidence="16">
    <location>
        <begin position="576"/>
        <end position="605"/>
    </location>
</feature>
<keyword evidence="9 14" id="KW-0560">Oxidoreductase</keyword>
<dbReference type="InterPro" id="IPR002880">
    <property type="entry name" value="Pyrv_Fd/Flavodoxin_OxRdtase_N"/>
</dbReference>
<evidence type="ECO:0000256" key="1">
    <source>
        <dbReference type="ARBA" id="ARBA00002995"/>
    </source>
</evidence>
<dbReference type="PROSITE" id="PS51379">
    <property type="entry name" value="4FE4S_FER_2"/>
    <property type="match status" value="2"/>
</dbReference>
<keyword evidence="6 14" id="KW-0004">4Fe-4S</keyword>
<dbReference type="GO" id="GO:0030976">
    <property type="term" value="F:thiamine pyrophosphate binding"/>
    <property type="evidence" value="ECO:0007669"/>
    <property type="project" value="InterPro"/>
</dbReference>
<gene>
    <name evidence="17" type="ORF">EDD73_1157</name>
</gene>
<dbReference type="AlphaFoldDB" id="A0A4R2RV02"/>
<comment type="caution">
    <text evidence="17">The sequence shown here is derived from an EMBL/GenBank/DDBJ whole genome shotgun (WGS) entry which is preliminary data.</text>
</comment>
<feature type="binding site" evidence="15">
    <location>
        <position position="628"/>
    </location>
    <ligand>
        <name>[4Fe-4S] cluster</name>
        <dbReference type="ChEBI" id="CHEBI:49883"/>
        <label>2</label>
    </ligand>
</feature>
<feature type="binding site" evidence="15">
    <location>
        <position position="591"/>
    </location>
    <ligand>
        <name>[4Fe-4S] cluster</name>
        <dbReference type="ChEBI" id="CHEBI:49883"/>
        <label>1</label>
    </ligand>
</feature>
<dbReference type="EMBL" id="SLXT01000015">
    <property type="protein sequence ID" value="TCP63761.1"/>
    <property type="molecule type" value="Genomic_DNA"/>
</dbReference>
<feature type="binding site" evidence="15">
    <location>
        <position position="588"/>
    </location>
    <ligand>
        <name>[4Fe-4S] cluster</name>
        <dbReference type="ChEBI" id="CHEBI:49883"/>
        <label>1</label>
    </ligand>
</feature>
<protein>
    <recommendedName>
        <fullName evidence="4 14">Indolepyruvate oxidoreductase subunit IorA</fullName>
        <shortName evidence="14">IOR</shortName>
        <ecNumber evidence="3 14">1.2.7.8</ecNumber>
    </recommendedName>
    <alternativeName>
        <fullName evidence="12 14">Indolepyruvate ferredoxin oxidoreductase subunit alpha</fullName>
    </alternativeName>
</protein>
<dbReference type="PIRSF" id="PIRSF006439">
    <property type="entry name" value="Indolepyruvate_ferr_oxidored"/>
    <property type="match status" value="1"/>
</dbReference>
<evidence type="ECO:0000256" key="7">
    <source>
        <dbReference type="ARBA" id="ARBA00022723"/>
    </source>
</evidence>
<comment type="catalytic activity">
    <reaction evidence="13 14">
        <text>indole-3-pyruvate + 2 oxidized [2Fe-2S]-[ferredoxin] + CoA = (indol-3-yl)acetyl-CoA + 2 reduced [2Fe-2S]-[ferredoxin] + CO2 + H(+)</text>
        <dbReference type="Rhea" id="RHEA:12645"/>
        <dbReference type="Rhea" id="RHEA-COMP:10000"/>
        <dbReference type="Rhea" id="RHEA-COMP:10001"/>
        <dbReference type="ChEBI" id="CHEBI:15378"/>
        <dbReference type="ChEBI" id="CHEBI:16526"/>
        <dbReference type="ChEBI" id="CHEBI:17640"/>
        <dbReference type="ChEBI" id="CHEBI:33737"/>
        <dbReference type="ChEBI" id="CHEBI:33738"/>
        <dbReference type="ChEBI" id="CHEBI:57271"/>
        <dbReference type="ChEBI" id="CHEBI:57287"/>
        <dbReference type="EC" id="1.2.7.8"/>
    </reaction>
</comment>
<comment type="subunit">
    <text evidence="2">Heterodimer of the IorA and IorB subunits.</text>
</comment>
<evidence type="ECO:0000256" key="11">
    <source>
        <dbReference type="ARBA" id="ARBA00023014"/>
    </source>
</evidence>
<evidence type="ECO:0000256" key="15">
    <source>
        <dbReference type="PIRSR" id="PIRSR006439-50"/>
    </source>
</evidence>
<dbReference type="InterPro" id="IPR009014">
    <property type="entry name" value="Transketo_C/PFOR_II"/>
</dbReference>
<evidence type="ECO:0000313" key="17">
    <source>
        <dbReference type="EMBL" id="TCP63761.1"/>
    </source>
</evidence>
<feature type="binding site" evidence="15">
    <location>
        <position position="622"/>
    </location>
    <ligand>
        <name>[4Fe-4S] cluster</name>
        <dbReference type="ChEBI" id="CHEBI:49883"/>
        <label>2</label>
    </ligand>
</feature>
<dbReference type="PANTHER" id="PTHR43710:SF6">
    <property type="entry name" value="INDOLEPYRUVATE OXIDOREDUCTASE SUBUNIT IORA"/>
    <property type="match status" value="1"/>
</dbReference>
<proteinExistence type="predicted"/>
<dbReference type="SUPFAM" id="SSF52922">
    <property type="entry name" value="TK C-terminal domain-like"/>
    <property type="match status" value="1"/>
</dbReference>
<dbReference type="SUPFAM" id="SSF52518">
    <property type="entry name" value="Thiamin diphosphate-binding fold (THDP-binding)"/>
    <property type="match status" value="2"/>
</dbReference>
<sequence length="642" mass="68981">MQSSNLTKARRLLMGNEAIAWGAIAAGVRVVASYPGTPSTEVTETILRHAKDYQIYAEWSVNEKVALETAIAASWSGARAMTCMKQVGLNVASDPLMTLAYLGVKGGLVLVVADDPGPHSSQTEQDTRLFARFAKLPVFDPATPAEALALTQAAFELSETLQVPVILRPTTRVCHVCQDVAFTPPARPTEPRPATYFEKDPKWVILPALSAKKHRWLNAQQEAMRQWVNERQFNRLITAEPGQGAATPLEGNHDAPLAIITGGVSLNYIRETLALLGLSLPVYHVSAPVPLDVAPILAYLQGKQALLVVEEQEPVIEEQIIVALQRAGNPLPVYGKHSGDLPREGEFSLDLLLPRLQQRLQAAGLLASPDQAGIAVESVTSAALPPLPLRTPILCAGCGHRSVFYAFSRATRSKKSVFTGDIGCYTLGAMPPLNATDTCLCMGAAPAMAAGFSHVEPDRPHVAFLGDSTFFHSGIPPLINAVYNRAKMTLVILDNRTTAMTGHQPHPGLGITAMAEPTFLPDIEQIVRACGVQWVRTVDAYDLAATMAAAKEAIAHDGVSVVIARRECVAIVRRLGTYRIDQEACRLCGICLKKYGCPAIVADDSAEATDTNPPVRIVPEKCFGCGTCAQACPFGAIVREEI</sequence>
<dbReference type="RefSeq" id="WP_131919436.1">
    <property type="nucleotide sequence ID" value="NZ_JAOQNU010000014.1"/>
</dbReference>
<keyword evidence="7 14" id="KW-0479">Metal-binding</keyword>
<evidence type="ECO:0000259" key="16">
    <source>
        <dbReference type="PROSITE" id="PS51379"/>
    </source>
</evidence>
<evidence type="ECO:0000256" key="4">
    <source>
        <dbReference type="ARBA" id="ARBA00017710"/>
    </source>
</evidence>
<dbReference type="Pfam" id="PF02775">
    <property type="entry name" value="TPP_enzyme_C"/>
    <property type="match status" value="1"/>
</dbReference>
<evidence type="ECO:0000256" key="3">
    <source>
        <dbReference type="ARBA" id="ARBA00012812"/>
    </source>
</evidence>
<dbReference type="CDD" id="cd02008">
    <property type="entry name" value="TPP_IOR_alpha"/>
    <property type="match status" value="1"/>
</dbReference>
<keyword evidence="11 14" id="KW-0411">Iron-sulfur</keyword>
<dbReference type="InterPro" id="IPR045025">
    <property type="entry name" value="HACL1-like"/>
</dbReference>
<evidence type="ECO:0000256" key="14">
    <source>
        <dbReference type="PIRNR" id="PIRNR006439"/>
    </source>
</evidence>
<evidence type="ECO:0000256" key="13">
    <source>
        <dbReference type="ARBA" id="ARBA00048332"/>
    </source>
</evidence>
<keyword evidence="17" id="KW-0670">Pyruvate</keyword>
<dbReference type="PROSITE" id="PS00198">
    <property type="entry name" value="4FE4S_FER_1"/>
    <property type="match status" value="1"/>
</dbReference>
<dbReference type="GO" id="GO:0046872">
    <property type="term" value="F:metal ion binding"/>
    <property type="evidence" value="ECO:0007669"/>
    <property type="project" value="UniProtKB-UniRule"/>
</dbReference>
<feature type="binding site" evidence="15">
    <location>
        <position position="625"/>
    </location>
    <ligand>
        <name>[4Fe-4S] cluster</name>
        <dbReference type="ChEBI" id="CHEBI:49883"/>
        <label>2</label>
    </ligand>
</feature>
<dbReference type="InterPro" id="IPR017896">
    <property type="entry name" value="4Fe4S_Fe-S-bd"/>
</dbReference>
<comment type="cofactor">
    <cofactor evidence="14 15">
        <name>[4Fe-4S] cluster</name>
        <dbReference type="ChEBI" id="CHEBI:49883"/>
    </cofactor>
    <text evidence="14 15">Binds 2 [4Fe-4S] clusters. In this family the first cluster has a non-standard and varying [4Fe-4S] binding motif CX(2)CX(2)CX(4-5)CP.</text>
</comment>
<name>A0A4R2RV02_9FIRM</name>
<dbReference type="CDD" id="cd07034">
    <property type="entry name" value="TPP_PYR_PFOR_IOR-alpha_like"/>
    <property type="match status" value="1"/>
</dbReference>
<dbReference type="InterPro" id="IPR029061">
    <property type="entry name" value="THDP-binding"/>
</dbReference>
<dbReference type="Gene3D" id="3.30.70.20">
    <property type="match status" value="1"/>
</dbReference>
<feature type="domain" description="4Fe-4S ferredoxin-type" evidence="16">
    <location>
        <begin position="613"/>
        <end position="642"/>
    </location>
</feature>
<organism evidence="17 18">
    <name type="scientific">Heliophilum fasciatum</name>
    <dbReference type="NCBI Taxonomy" id="35700"/>
    <lineage>
        <taxon>Bacteria</taxon>
        <taxon>Bacillati</taxon>
        <taxon>Bacillota</taxon>
        <taxon>Clostridia</taxon>
        <taxon>Eubacteriales</taxon>
        <taxon>Heliobacteriaceae</taxon>
        <taxon>Heliophilum</taxon>
    </lineage>
</organism>
<evidence type="ECO:0000256" key="10">
    <source>
        <dbReference type="ARBA" id="ARBA00023004"/>
    </source>
</evidence>
<dbReference type="FunFam" id="3.40.50.970:FF:000039">
    <property type="entry name" value="Indolepyruvate oxidoreductase subunit IorA"/>
    <property type="match status" value="1"/>
</dbReference>
<dbReference type="Pfam" id="PF00037">
    <property type="entry name" value="Fer4"/>
    <property type="match status" value="1"/>
</dbReference>
<dbReference type="GO" id="GO:0051539">
    <property type="term" value="F:4 iron, 4 sulfur cluster binding"/>
    <property type="evidence" value="ECO:0007669"/>
    <property type="project" value="UniProtKB-UniRule"/>
</dbReference>
<evidence type="ECO:0000256" key="2">
    <source>
        <dbReference type="ARBA" id="ARBA00011238"/>
    </source>
</evidence>
<dbReference type="GO" id="GO:0043805">
    <property type="term" value="F:indolepyruvate ferredoxin oxidoreductase activity"/>
    <property type="evidence" value="ECO:0007669"/>
    <property type="project" value="UniProtKB-UniRule"/>
</dbReference>
<evidence type="ECO:0000256" key="12">
    <source>
        <dbReference type="ARBA" id="ARBA00030514"/>
    </source>
</evidence>
<dbReference type="InterPro" id="IPR017721">
    <property type="entry name" value="IorA"/>
</dbReference>
<evidence type="ECO:0000256" key="8">
    <source>
        <dbReference type="ARBA" id="ARBA00022982"/>
    </source>
</evidence>
<feature type="binding site" evidence="15">
    <location>
        <position position="585"/>
    </location>
    <ligand>
        <name>[4Fe-4S] cluster</name>
        <dbReference type="ChEBI" id="CHEBI:49883"/>
        <label>1</label>
    </ligand>
</feature>
<evidence type="ECO:0000256" key="9">
    <source>
        <dbReference type="ARBA" id="ARBA00023002"/>
    </source>
</evidence>
<reference evidence="17 18" key="1">
    <citation type="submission" date="2019-03" db="EMBL/GenBank/DDBJ databases">
        <title>Genomic Encyclopedia of Type Strains, Phase IV (KMG-IV): sequencing the most valuable type-strain genomes for metagenomic binning, comparative biology and taxonomic classification.</title>
        <authorList>
            <person name="Goeker M."/>
        </authorList>
    </citation>
    <scope>NUCLEOTIDE SEQUENCE [LARGE SCALE GENOMIC DNA]</scope>
    <source>
        <strain evidence="17 18">DSM 11170</strain>
    </source>
</reference>
<keyword evidence="18" id="KW-1185">Reference proteome</keyword>
<dbReference type="SUPFAM" id="SSF54862">
    <property type="entry name" value="4Fe-4S ferredoxins"/>
    <property type="match status" value="1"/>
</dbReference>
<evidence type="ECO:0000313" key="18">
    <source>
        <dbReference type="Proteomes" id="UP000294813"/>
    </source>
</evidence>
<accession>A0A4R2RV02</accession>
<keyword evidence="8 14" id="KW-0249">Electron transport</keyword>
<dbReference type="InterPro" id="IPR017900">
    <property type="entry name" value="4Fe4S_Fe_S_CS"/>
</dbReference>
<dbReference type="Gene3D" id="3.40.50.970">
    <property type="match status" value="2"/>
</dbReference>